<dbReference type="Pfam" id="PF10536">
    <property type="entry name" value="PMD"/>
    <property type="match status" value="1"/>
</dbReference>
<evidence type="ECO:0000256" key="3">
    <source>
        <dbReference type="ARBA" id="ARBA00022801"/>
    </source>
</evidence>
<dbReference type="InterPro" id="IPR003653">
    <property type="entry name" value="Peptidase_C48_C"/>
</dbReference>
<dbReference type="InterPro" id="IPR038765">
    <property type="entry name" value="Papain-like_cys_pep_sf"/>
</dbReference>
<evidence type="ECO:0000313" key="8">
    <source>
        <dbReference type="Proteomes" id="UP001237642"/>
    </source>
</evidence>
<feature type="region of interest" description="Disordered" evidence="5">
    <location>
        <begin position="625"/>
        <end position="649"/>
    </location>
</feature>
<dbReference type="PROSITE" id="PS50600">
    <property type="entry name" value="ULP_PROTEASE"/>
    <property type="match status" value="1"/>
</dbReference>
<feature type="region of interest" description="Disordered" evidence="5">
    <location>
        <begin position="348"/>
        <end position="375"/>
    </location>
</feature>
<accession>A0AAD8H1L1</accession>
<name>A0AAD8H1L1_9APIA</name>
<dbReference type="PANTHER" id="PTHR46915:SF2">
    <property type="entry name" value="UBIQUITIN-LIKE PROTEASE 4"/>
    <property type="match status" value="1"/>
</dbReference>
<dbReference type="InterPro" id="IPR019557">
    <property type="entry name" value="AminoTfrase-like_pln_mobile"/>
</dbReference>
<keyword evidence="2" id="KW-0645">Protease</keyword>
<reference evidence="7" key="2">
    <citation type="submission" date="2023-05" db="EMBL/GenBank/DDBJ databases">
        <authorList>
            <person name="Schelkunov M.I."/>
        </authorList>
    </citation>
    <scope>NUCLEOTIDE SEQUENCE</scope>
    <source>
        <strain evidence="7">Hsosn_3</strain>
        <tissue evidence="7">Leaf</tissue>
    </source>
</reference>
<dbReference type="Proteomes" id="UP001237642">
    <property type="component" value="Unassembled WGS sequence"/>
</dbReference>
<protein>
    <recommendedName>
        <fullName evidence="6">Ubiquitin-like protease family profile domain-containing protein</fullName>
    </recommendedName>
</protein>
<dbReference type="PANTHER" id="PTHR46915">
    <property type="entry name" value="UBIQUITIN-LIKE PROTEASE 4-RELATED"/>
    <property type="match status" value="1"/>
</dbReference>
<comment type="caution">
    <text evidence="7">The sequence shown here is derived from an EMBL/GenBank/DDBJ whole genome shotgun (WGS) entry which is preliminary data.</text>
</comment>
<evidence type="ECO:0000313" key="7">
    <source>
        <dbReference type="EMBL" id="KAK1358109.1"/>
    </source>
</evidence>
<dbReference type="SUPFAM" id="SSF54001">
    <property type="entry name" value="Cysteine proteinases"/>
    <property type="match status" value="1"/>
</dbReference>
<proteinExistence type="inferred from homology"/>
<evidence type="ECO:0000256" key="1">
    <source>
        <dbReference type="ARBA" id="ARBA00005234"/>
    </source>
</evidence>
<evidence type="ECO:0000256" key="2">
    <source>
        <dbReference type="ARBA" id="ARBA00022670"/>
    </source>
</evidence>
<dbReference type="Gene3D" id="1.10.418.20">
    <property type="match status" value="1"/>
</dbReference>
<evidence type="ECO:0000256" key="5">
    <source>
        <dbReference type="SAM" id="MobiDB-lite"/>
    </source>
</evidence>
<comment type="similarity">
    <text evidence="1">Belongs to the peptidase C48 family.</text>
</comment>
<keyword evidence="4" id="KW-0788">Thiol protease</keyword>
<reference evidence="7" key="1">
    <citation type="submission" date="2023-02" db="EMBL/GenBank/DDBJ databases">
        <title>Genome of toxic invasive species Heracleum sosnowskyi carries increased number of genes despite the absence of recent whole-genome duplications.</title>
        <authorList>
            <person name="Schelkunov M."/>
            <person name="Shtratnikova V."/>
            <person name="Makarenko M."/>
            <person name="Klepikova A."/>
            <person name="Omelchenko D."/>
            <person name="Novikova G."/>
            <person name="Obukhova E."/>
            <person name="Bogdanov V."/>
            <person name="Penin A."/>
            <person name="Logacheva M."/>
        </authorList>
    </citation>
    <scope>NUCLEOTIDE SEQUENCE</scope>
    <source>
        <strain evidence="7">Hsosn_3</strain>
        <tissue evidence="7">Leaf</tissue>
    </source>
</reference>
<dbReference type="GO" id="GO:0006508">
    <property type="term" value="P:proteolysis"/>
    <property type="evidence" value="ECO:0007669"/>
    <property type="project" value="UniProtKB-KW"/>
</dbReference>
<keyword evidence="3" id="KW-0378">Hydrolase</keyword>
<dbReference type="AlphaFoldDB" id="A0AAD8H1L1"/>
<dbReference type="EMBL" id="JAUIZM010000011">
    <property type="protein sequence ID" value="KAK1358109.1"/>
    <property type="molecule type" value="Genomic_DNA"/>
</dbReference>
<evidence type="ECO:0000259" key="6">
    <source>
        <dbReference type="PROSITE" id="PS50600"/>
    </source>
</evidence>
<gene>
    <name evidence="7" type="ORF">POM88_051365</name>
</gene>
<keyword evidence="8" id="KW-1185">Reference proteome</keyword>
<dbReference type="GO" id="GO:0008234">
    <property type="term" value="F:cysteine-type peptidase activity"/>
    <property type="evidence" value="ECO:0007669"/>
    <property type="project" value="UniProtKB-KW"/>
</dbReference>
<dbReference type="Gene3D" id="3.30.310.130">
    <property type="entry name" value="Ubiquitin-related"/>
    <property type="match status" value="1"/>
</dbReference>
<organism evidence="7 8">
    <name type="scientific">Heracleum sosnowskyi</name>
    <dbReference type="NCBI Taxonomy" id="360622"/>
    <lineage>
        <taxon>Eukaryota</taxon>
        <taxon>Viridiplantae</taxon>
        <taxon>Streptophyta</taxon>
        <taxon>Embryophyta</taxon>
        <taxon>Tracheophyta</taxon>
        <taxon>Spermatophyta</taxon>
        <taxon>Magnoliopsida</taxon>
        <taxon>eudicotyledons</taxon>
        <taxon>Gunneridae</taxon>
        <taxon>Pentapetalae</taxon>
        <taxon>asterids</taxon>
        <taxon>campanulids</taxon>
        <taxon>Apiales</taxon>
        <taxon>Apiaceae</taxon>
        <taxon>Apioideae</taxon>
        <taxon>apioid superclade</taxon>
        <taxon>Tordylieae</taxon>
        <taxon>Tordyliinae</taxon>
        <taxon>Heracleum</taxon>
    </lineage>
</organism>
<feature type="domain" description="Ubiquitin-like protease family profile" evidence="6">
    <location>
        <begin position="375"/>
        <end position="544"/>
    </location>
</feature>
<dbReference type="GO" id="GO:0016926">
    <property type="term" value="P:protein desumoylation"/>
    <property type="evidence" value="ECO:0007669"/>
    <property type="project" value="UniProtKB-ARBA"/>
</dbReference>
<sequence>MGKFTGSARLTTLHNLYNGLDSRFKEVIDSSQNSRSLLNFLKFPQAEILPSVLTCALKYYDVSDNVFRINGNVLCLSLEDVKFLTGLPISGRPIIMESNRDLEGFQRCFGLNPNKNCNITVISSLVNNETYTYEQWTKALLLLLIRCVIVPSASGHTVNTTFLKLIEDLDQVDSYAWGAALLAYLYDGIRQYLVHQKRSLDGNSWVLLDITWTPYRSRGLIIEEADSARATYVGPIFCNNYVQNHQPHLAARQFPGLYKDYFPNSANWQPPNIKFKKNSGPEPQNLFKHYEKELSMWNAGKRAEDIMKRKSVFFYVRKRKNRKNENDINPTMNMTTLTVVNMTTPTGNGLDCSGSTDDGENEGGSYSEDKQKNRSAPKEGILATLDQRRLIHTYIFSYYISYLKSTMSSKAFTKSILLDFFSYSKLKQCHEKEDFRHWKIWWPGQFDECSYIFYPICYDEHFSLVIVCFIERDNSETILMLHMDPVAGFHKSSSVFEVIKWSLKKMWKGDPSHFPAIVEESVEVPQQTNSYDCGMFVMLMMKLFLEQAPEKFQIDDLKKFGKDWFQPKDVCGSRQAFKKIVEEEMIKCQLAVPLDSTFVHFPSEMSKNLLSQVLTGLSASPLPSTQTRTFSPASALQSTLAASHTTGHT</sequence>
<evidence type="ECO:0000256" key="4">
    <source>
        <dbReference type="ARBA" id="ARBA00022807"/>
    </source>
</evidence>
<dbReference type="Pfam" id="PF02902">
    <property type="entry name" value="Peptidase_C48"/>
    <property type="match status" value="1"/>
</dbReference>